<accession>A0AA88A2C6</accession>
<reference evidence="1" key="1">
    <citation type="submission" date="2023-07" db="EMBL/GenBank/DDBJ databases">
        <title>draft genome sequence of fig (Ficus carica).</title>
        <authorList>
            <person name="Takahashi T."/>
            <person name="Nishimura K."/>
        </authorList>
    </citation>
    <scope>NUCLEOTIDE SEQUENCE</scope>
</reference>
<dbReference type="Proteomes" id="UP001187192">
    <property type="component" value="Unassembled WGS sequence"/>
</dbReference>
<proteinExistence type="predicted"/>
<dbReference type="EMBL" id="BTGU01000024">
    <property type="protein sequence ID" value="GMN46848.1"/>
    <property type="molecule type" value="Genomic_DNA"/>
</dbReference>
<comment type="caution">
    <text evidence="1">The sequence shown here is derived from an EMBL/GenBank/DDBJ whole genome shotgun (WGS) entry which is preliminary data.</text>
</comment>
<sequence length="81" mass="8723">MKGGLGSGKAGAGGMMSFVKKGGKNDRQVGVGGGNKLEEDLSLFRELKNRSNQHKHRNLLLLHPLSLFDEFDDDSLVPNGT</sequence>
<evidence type="ECO:0000313" key="1">
    <source>
        <dbReference type="EMBL" id="GMN46848.1"/>
    </source>
</evidence>
<protein>
    <submittedName>
        <fullName evidence="1">Uncharacterized protein</fullName>
    </submittedName>
</protein>
<evidence type="ECO:0000313" key="2">
    <source>
        <dbReference type="Proteomes" id="UP001187192"/>
    </source>
</evidence>
<organism evidence="1 2">
    <name type="scientific">Ficus carica</name>
    <name type="common">Common fig</name>
    <dbReference type="NCBI Taxonomy" id="3494"/>
    <lineage>
        <taxon>Eukaryota</taxon>
        <taxon>Viridiplantae</taxon>
        <taxon>Streptophyta</taxon>
        <taxon>Embryophyta</taxon>
        <taxon>Tracheophyta</taxon>
        <taxon>Spermatophyta</taxon>
        <taxon>Magnoliopsida</taxon>
        <taxon>eudicotyledons</taxon>
        <taxon>Gunneridae</taxon>
        <taxon>Pentapetalae</taxon>
        <taxon>rosids</taxon>
        <taxon>fabids</taxon>
        <taxon>Rosales</taxon>
        <taxon>Moraceae</taxon>
        <taxon>Ficeae</taxon>
        <taxon>Ficus</taxon>
    </lineage>
</organism>
<keyword evidence="2" id="KW-1185">Reference proteome</keyword>
<gene>
    <name evidence="1" type="ORF">TIFTF001_016027</name>
</gene>
<dbReference type="AlphaFoldDB" id="A0AA88A2C6"/>
<name>A0AA88A2C6_FICCA</name>